<dbReference type="InterPro" id="IPR010730">
    <property type="entry name" value="HET"/>
</dbReference>
<dbReference type="OrthoDB" id="3789824at2759"/>
<dbReference type="PANTHER" id="PTHR33112:SF13">
    <property type="entry name" value="HETEROKARYON INCOMPATIBILITY DOMAIN-CONTAINING PROTEIN"/>
    <property type="match status" value="1"/>
</dbReference>
<dbReference type="RefSeq" id="XP_038750150.1">
    <property type="nucleotide sequence ID" value="XM_038884450.1"/>
</dbReference>
<reference evidence="2" key="2">
    <citation type="submission" date="2020-11" db="EMBL/GenBank/DDBJ databases">
        <title>Whole genome sequencing of Colletotrichum sp.</title>
        <authorList>
            <person name="Li H."/>
        </authorList>
    </citation>
    <scope>NUCLEOTIDE SEQUENCE</scope>
    <source>
        <strain evidence="2">CkLH20</strain>
    </source>
</reference>
<dbReference type="AlphaFoldDB" id="A0A9P6IDZ9"/>
<keyword evidence="3" id="KW-1185">Reference proteome</keyword>
<evidence type="ECO:0000313" key="2">
    <source>
        <dbReference type="EMBL" id="KAF9880689.1"/>
    </source>
</evidence>
<feature type="domain" description="Heterokaryon incompatibility" evidence="1">
    <location>
        <begin position="206"/>
        <end position="357"/>
    </location>
</feature>
<evidence type="ECO:0000259" key="1">
    <source>
        <dbReference type="Pfam" id="PF06985"/>
    </source>
</evidence>
<dbReference type="Pfam" id="PF06985">
    <property type="entry name" value="HET"/>
    <property type="match status" value="1"/>
</dbReference>
<dbReference type="Proteomes" id="UP000781932">
    <property type="component" value="Unassembled WGS sequence"/>
</dbReference>
<dbReference type="GeneID" id="62157524"/>
<accession>A0A9P6IDZ9</accession>
<evidence type="ECO:0000313" key="3">
    <source>
        <dbReference type="Proteomes" id="UP000781932"/>
    </source>
</evidence>
<name>A0A9P6IDZ9_9PEZI</name>
<gene>
    <name evidence="2" type="ORF">CkaCkLH20_01731</name>
</gene>
<reference evidence="2" key="1">
    <citation type="submission" date="2020-03" db="EMBL/GenBank/DDBJ databases">
        <authorList>
            <person name="He L."/>
        </authorList>
    </citation>
    <scope>NUCLEOTIDE SEQUENCE</scope>
    <source>
        <strain evidence="2">CkLH20</strain>
    </source>
</reference>
<proteinExistence type="predicted"/>
<organism evidence="2 3">
    <name type="scientific">Colletotrichum karsti</name>
    <dbReference type="NCBI Taxonomy" id="1095194"/>
    <lineage>
        <taxon>Eukaryota</taxon>
        <taxon>Fungi</taxon>
        <taxon>Dikarya</taxon>
        <taxon>Ascomycota</taxon>
        <taxon>Pezizomycotina</taxon>
        <taxon>Sordariomycetes</taxon>
        <taxon>Hypocreomycetidae</taxon>
        <taxon>Glomerellales</taxon>
        <taxon>Glomerellaceae</taxon>
        <taxon>Colletotrichum</taxon>
        <taxon>Colletotrichum boninense species complex</taxon>
    </lineage>
</organism>
<dbReference type="EMBL" id="JAATWM020000004">
    <property type="protein sequence ID" value="KAF9880689.1"/>
    <property type="molecule type" value="Genomic_DNA"/>
</dbReference>
<protein>
    <submittedName>
        <fullName evidence="2">Het domain-containing protein</fullName>
    </submittedName>
</protein>
<comment type="caution">
    <text evidence="2">The sequence shown here is derived from an EMBL/GenBank/DDBJ whole genome shotgun (WGS) entry which is preliminary data.</text>
</comment>
<sequence length="650" mass="74193">MADEPCHCRVFHLDCDPSTCQQAKHVSYQHAPSPSLRDLRKSAGQGCQTCATVVSAMLVPEVRTAWRALIAPALEGGRDGVIRELAHDEDAIEFDFDPPKTVNGRRVIRARASDNAVDWMNFNLWREPSVADGPEPHCKAISTLNYHPTVNTDSPETLSQLKAWIDACNHKHACFDDTASKLPTRVVQVKDNQVRVISRPGHLARYTTLSHRWGEHEHFVLTKTNTDTLSQDIPWDSIPKTYQDAIWVTRQLGIDYIWIDTLCIVQDDPDDWHRESVQMKTVYGQSYLNIAASHGNNSNAGLFVTRNMPQKYPAYSVPSAPDILVRQQPYRTHGDFGSNYSSHFKWPLLKRGWVLQERLLSPRVVYFDTEELKWECFSAADCQCGGIVSMWNFKMDYTGSALRGQTPLPFEWMRIAEVYSNLDLTFDEDRAVALSGIAGQAARSKRGGRYLAGVWESALAHQLCWEIYNTHRRPARYIAPSWSWLSVFGSVGNFNRMDYDMTSVIDVEITEVECVTADGTDETGPLVSGYIKFNGRCVEMCAELVDPGSEGVPPTYALTNKETGEGMDGYQIEMDYMMEEEEAREVNEVLVVYWGDMWPDRNNFLVLRPIPGRERTYERFGIYWYDRRDESEELDRMLRWCKPATDIVFI</sequence>
<dbReference type="PANTHER" id="PTHR33112">
    <property type="entry name" value="DOMAIN PROTEIN, PUTATIVE-RELATED"/>
    <property type="match status" value="1"/>
</dbReference>